<dbReference type="EMBL" id="BART01007975">
    <property type="protein sequence ID" value="GAG66673.1"/>
    <property type="molecule type" value="Genomic_DNA"/>
</dbReference>
<organism evidence="1">
    <name type="scientific">marine sediment metagenome</name>
    <dbReference type="NCBI Taxonomy" id="412755"/>
    <lineage>
        <taxon>unclassified sequences</taxon>
        <taxon>metagenomes</taxon>
        <taxon>ecological metagenomes</taxon>
    </lineage>
</organism>
<accession>X1A1M1</accession>
<gene>
    <name evidence="1" type="ORF">S01H4_18031</name>
</gene>
<evidence type="ECO:0008006" key="2">
    <source>
        <dbReference type="Google" id="ProtNLM"/>
    </source>
</evidence>
<dbReference type="AlphaFoldDB" id="X1A1M1"/>
<reference evidence="1" key="1">
    <citation type="journal article" date="2014" name="Front. Microbiol.">
        <title>High frequency of phylogenetically diverse reductive dehalogenase-homologous genes in deep subseafloor sedimentary metagenomes.</title>
        <authorList>
            <person name="Kawai M."/>
            <person name="Futagami T."/>
            <person name="Toyoda A."/>
            <person name="Takaki Y."/>
            <person name="Nishi S."/>
            <person name="Hori S."/>
            <person name="Arai W."/>
            <person name="Tsubouchi T."/>
            <person name="Morono Y."/>
            <person name="Uchiyama I."/>
            <person name="Ito T."/>
            <person name="Fujiyama A."/>
            <person name="Inagaki F."/>
            <person name="Takami H."/>
        </authorList>
    </citation>
    <scope>NUCLEOTIDE SEQUENCE</scope>
    <source>
        <strain evidence="1">Expedition CK06-06</strain>
    </source>
</reference>
<comment type="caution">
    <text evidence="1">The sequence shown here is derived from an EMBL/GenBank/DDBJ whole genome shotgun (WGS) entry which is preliminary data.</text>
</comment>
<protein>
    <recommendedName>
        <fullName evidence="2">Phage protein</fullName>
    </recommendedName>
</protein>
<sequence length="54" mass="6081">MTIKLKKQVIDNLKILKEKKSECEASALVDELSIDYIVLMSAVNDLIDQRLGGF</sequence>
<feature type="non-terminal residue" evidence="1">
    <location>
        <position position="54"/>
    </location>
</feature>
<evidence type="ECO:0000313" key="1">
    <source>
        <dbReference type="EMBL" id="GAG66673.1"/>
    </source>
</evidence>
<name>X1A1M1_9ZZZZ</name>
<proteinExistence type="predicted"/>